<accession>A0A814Q7X5</accession>
<dbReference type="EMBL" id="CAJOBC010005904">
    <property type="protein sequence ID" value="CAF3879756.1"/>
    <property type="molecule type" value="Genomic_DNA"/>
</dbReference>
<evidence type="ECO:0000313" key="2">
    <source>
        <dbReference type="EMBL" id="CAF1115868.1"/>
    </source>
</evidence>
<keyword evidence="4" id="KW-1185">Reference proteome</keyword>
<name>A0A814Q7X5_9BILA</name>
<sequence length="290" mass="33782">MTDSMHYSLSEHNRKTFCYQLIIHDILQWILYLKTLSELFQSTLFGYLIPFNNRTLSDNDKTNVDNNQIRTQSNKPSSSTTQNNEQTVTISTTTVNRSSPQTRFDEVVLVQHTQDTKAHNKKGLHPFFYKGNNSTVSLVWLISDMEMNQIGNRIQDKLGERFIFFDDKYKCLEYIQSKSDTTIFLVTCDKYAQDLILIVHDLSQIYSLYIHCDNIDIQSLKLWSESYPKVWGVFSIEESLLYKLALDLALYYIKQGDEYNRSETSYPSVKDGRVKINFKSKAQNTTTFVA</sequence>
<protein>
    <submittedName>
        <fullName evidence="2">Uncharacterized protein</fullName>
    </submittedName>
</protein>
<evidence type="ECO:0000313" key="3">
    <source>
        <dbReference type="EMBL" id="CAF3879756.1"/>
    </source>
</evidence>
<proteinExistence type="predicted"/>
<dbReference type="Proteomes" id="UP000681722">
    <property type="component" value="Unassembled WGS sequence"/>
</dbReference>
<dbReference type="Proteomes" id="UP000663829">
    <property type="component" value="Unassembled WGS sequence"/>
</dbReference>
<feature type="compositionally biased region" description="Polar residues" evidence="1">
    <location>
        <begin position="64"/>
        <end position="98"/>
    </location>
</feature>
<feature type="region of interest" description="Disordered" evidence="1">
    <location>
        <begin position="59"/>
        <end position="98"/>
    </location>
</feature>
<dbReference type="OrthoDB" id="10042764at2759"/>
<evidence type="ECO:0000313" key="4">
    <source>
        <dbReference type="Proteomes" id="UP000663829"/>
    </source>
</evidence>
<gene>
    <name evidence="2" type="ORF">GPM918_LOCUS19452</name>
    <name evidence="3" type="ORF">SRO942_LOCUS19449</name>
</gene>
<dbReference type="EMBL" id="CAJNOQ010005904">
    <property type="protein sequence ID" value="CAF1115868.1"/>
    <property type="molecule type" value="Genomic_DNA"/>
</dbReference>
<reference evidence="2" key="1">
    <citation type="submission" date="2021-02" db="EMBL/GenBank/DDBJ databases">
        <authorList>
            <person name="Nowell W R."/>
        </authorList>
    </citation>
    <scope>NUCLEOTIDE SEQUENCE</scope>
</reference>
<dbReference type="AlphaFoldDB" id="A0A814Q7X5"/>
<organism evidence="2 4">
    <name type="scientific">Didymodactylos carnosus</name>
    <dbReference type="NCBI Taxonomy" id="1234261"/>
    <lineage>
        <taxon>Eukaryota</taxon>
        <taxon>Metazoa</taxon>
        <taxon>Spiralia</taxon>
        <taxon>Gnathifera</taxon>
        <taxon>Rotifera</taxon>
        <taxon>Eurotatoria</taxon>
        <taxon>Bdelloidea</taxon>
        <taxon>Philodinida</taxon>
        <taxon>Philodinidae</taxon>
        <taxon>Didymodactylos</taxon>
    </lineage>
</organism>
<evidence type="ECO:0000256" key="1">
    <source>
        <dbReference type="SAM" id="MobiDB-lite"/>
    </source>
</evidence>
<comment type="caution">
    <text evidence="2">The sequence shown here is derived from an EMBL/GenBank/DDBJ whole genome shotgun (WGS) entry which is preliminary data.</text>
</comment>